<dbReference type="WBParaSite" id="Hba_17874">
    <property type="protein sequence ID" value="Hba_17874"/>
    <property type="gene ID" value="Hba_17874"/>
</dbReference>
<accession>A0A1I7XKN2</accession>
<name>A0A1I7XKN2_HETBA</name>
<evidence type="ECO:0000313" key="2">
    <source>
        <dbReference type="WBParaSite" id="Hba_17874"/>
    </source>
</evidence>
<organism evidence="1 2">
    <name type="scientific">Heterorhabditis bacteriophora</name>
    <name type="common">Entomopathogenic nematode worm</name>
    <dbReference type="NCBI Taxonomy" id="37862"/>
    <lineage>
        <taxon>Eukaryota</taxon>
        <taxon>Metazoa</taxon>
        <taxon>Ecdysozoa</taxon>
        <taxon>Nematoda</taxon>
        <taxon>Chromadorea</taxon>
        <taxon>Rhabditida</taxon>
        <taxon>Rhabditina</taxon>
        <taxon>Rhabditomorpha</taxon>
        <taxon>Strongyloidea</taxon>
        <taxon>Heterorhabditidae</taxon>
        <taxon>Heterorhabditis</taxon>
    </lineage>
</organism>
<proteinExistence type="predicted"/>
<reference evidence="2" key="1">
    <citation type="submission" date="2016-11" db="UniProtKB">
        <authorList>
            <consortium name="WormBaseParasite"/>
        </authorList>
    </citation>
    <scope>IDENTIFICATION</scope>
</reference>
<keyword evidence="1" id="KW-1185">Reference proteome</keyword>
<evidence type="ECO:0000313" key="1">
    <source>
        <dbReference type="Proteomes" id="UP000095283"/>
    </source>
</evidence>
<protein>
    <submittedName>
        <fullName evidence="2">Secreted protein</fullName>
    </submittedName>
</protein>
<dbReference type="AlphaFoldDB" id="A0A1I7XKN2"/>
<dbReference type="Proteomes" id="UP000095283">
    <property type="component" value="Unplaced"/>
</dbReference>
<sequence length="68" mass="7656">MNKNIGGYMTWWTNNVVLIVINYCLRRDLSSTESVSAAMDDNIRTTTVKHSICSHFVTNIGRAVIPLI</sequence>